<evidence type="ECO:0000259" key="1">
    <source>
        <dbReference type="Pfam" id="PF02538"/>
    </source>
</evidence>
<keyword evidence="2" id="KW-0378">Hydrolase</keyword>
<evidence type="ECO:0000313" key="3">
    <source>
        <dbReference type="Proteomes" id="UP000564573"/>
    </source>
</evidence>
<gene>
    <name evidence="2" type="ORF">FB384_003352</name>
</gene>
<proteinExistence type="predicted"/>
<comment type="caution">
    <text evidence="2">The sequence shown here is derived from an EMBL/GenBank/DDBJ whole genome shotgun (WGS) entry which is preliminary data.</text>
</comment>
<dbReference type="GO" id="GO:0017168">
    <property type="term" value="F:5-oxoprolinase (ATP-hydrolyzing) activity"/>
    <property type="evidence" value="ECO:0007669"/>
    <property type="project" value="TreeGrafter"/>
</dbReference>
<dbReference type="InterPro" id="IPR045079">
    <property type="entry name" value="Oxoprolinase-like"/>
</dbReference>
<dbReference type="EC" id="3.5.2.14" evidence="2"/>
<dbReference type="InterPro" id="IPR003692">
    <property type="entry name" value="Hydantoinase_B"/>
</dbReference>
<dbReference type="RefSeq" id="WP_183784147.1">
    <property type="nucleotide sequence ID" value="NZ_JACIBS010000001.1"/>
</dbReference>
<accession>A0A839XTU1</accession>
<protein>
    <submittedName>
        <fullName evidence="2">N-methylhydantoinase B</fullName>
        <ecNumber evidence="2">3.5.2.14</ecNumber>
    </submittedName>
</protein>
<dbReference type="GO" id="GO:0005829">
    <property type="term" value="C:cytosol"/>
    <property type="evidence" value="ECO:0007669"/>
    <property type="project" value="TreeGrafter"/>
</dbReference>
<sequence length="612" mass="67091">MADAITAEIVRNQLDTIADQIFETMCRSSPNSVVNEAKDCGAGIYSYDGTTSKMVSRAGIIAHSFAGLSSSQTVLEFFRGDLHPGDALLVADSYHGGSHLGCWNVVVPIFFNGRPRFLTGGRLHVLDQGGPIAGAVNPNCREIWHEGFRIPPMKLYERGTRRRELWDWLMANNRLPDITEADVEAMIGACRVGERQITELVERHGLEKVEESLDWIFEYSERMFRDQVRAWPDGTYSGSFNVDTDYADHTDINIEVAVTVDDDRIVVDFDGTDPQTDGLVNSVPANTIAYVSIALASLCPDIPVNSGFFEPVDIRLPEGTIVNAVSPAATVLGTIVCGGQIGQAVMKAFEEIVPERVGNVSIDIANNYCVGSDDREDRFLVASSSNPRKFFFWDMSPVAMSNSAVYGHDGWGAWATPFSVSRPANNEFTEVQFPTIYHQAEYEIDSAAPGQWRGSPAYVMRRTDRGASNTFATFNSQSLIYPLPGYAGGYEGAGNFCIIGENADEAICGEYPVAQSYDPSQVIFSQSGGGGGWGDPLDRDVDAVVDDVFDELVSIEGALRDYGVVIDPVSLSADEEATVIEREARRADPARVRRGIGRERTIERARIQHRVS</sequence>
<keyword evidence="3" id="KW-1185">Reference proteome</keyword>
<feature type="domain" description="Hydantoinase B/oxoprolinase" evidence="1">
    <location>
        <begin position="3"/>
        <end position="536"/>
    </location>
</feature>
<dbReference type="PANTHER" id="PTHR11365:SF23">
    <property type="entry name" value="HYPOTHETICAL 5-OXOPROLINASE (EUROFUNG)-RELATED"/>
    <property type="match status" value="1"/>
</dbReference>
<dbReference type="Proteomes" id="UP000564573">
    <property type="component" value="Unassembled WGS sequence"/>
</dbReference>
<dbReference type="GO" id="GO:0047423">
    <property type="term" value="F:N-methylhydantoinase (ATP-hydrolyzing) activity"/>
    <property type="evidence" value="ECO:0007669"/>
    <property type="project" value="UniProtKB-EC"/>
</dbReference>
<dbReference type="EMBL" id="JACIBS010000001">
    <property type="protein sequence ID" value="MBB3664448.1"/>
    <property type="molecule type" value="Genomic_DNA"/>
</dbReference>
<dbReference type="AlphaFoldDB" id="A0A839XTU1"/>
<reference evidence="2 3" key="1">
    <citation type="submission" date="2020-08" db="EMBL/GenBank/DDBJ databases">
        <title>Sequencing the genomes of 1000 actinobacteria strains.</title>
        <authorList>
            <person name="Klenk H.-P."/>
        </authorList>
    </citation>
    <scope>NUCLEOTIDE SEQUENCE [LARGE SCALE GENOMIC DNA]</scope>
    <source>
        <strain evidence="2 3">DSM 45267</strain>
    </source>
</reference>
<evidence type="ECO:0000313" key="2">
    <source>
        <dbReference type="EMBL" id="MBB3664448.1"/>
    </source>
</evidence>
<organism evidence="2 3">
    <name type="scientific">Prauserella sediminis</name>
    <dbReference type="NCBI Taxonomy" id="577680"/>
    <lineage>
        <taxon>Bacteria</taxon>
        <taxon>Bacillati</taxon>
        <taxon>Actinomycetota</taxon>
        <taxon>Actinomycetes</taxon>
        <taxon>Pseudonocardiales</taxon>
        <taxon>Pseudonocardiaceae</taxon>
        <taxon>Prauserella</taxon>
        <taxon>Prauserella salsuginis group</taxon>
    </lineage>
</organism>
<dbReference type="GO" id="GO:0006749">
    <property type="term" value="P:glutathione metabolic process"/>
    <property type="evidence" value="ECO:0007669"/>
    <property type="project" value="TreeGrafter"/>
</dbReference>
<dbReference type="Pfam" id="PF02538">
    <property type="entry name" value="Hydantoinase_B"/>
    <property type="match status" value="1"/>
</dbReference>
<dbReference type="PANTHER" id="PTHR11365">
    <property type="entry name" value="5-OXOPROLINASE RELATED"/>
    <property type="match status" value="1"/>
</dbReference>
<name>A0A839XTU1_9PSEU</name>